<reference evidence="1 2" key="1">
    <citation type="submission" date="2019-10" db="EMBL/GenBank/DDBJ databases">
        <title>Glycomyces albidus sp. nov., a novel actinomycete isolated from rhizosphere soil of wheat (Triticum aestivum L.).</title>
        <authorList>
            <person name="Qian L."/>
        </authorList>
    </citation>
    <scope>NUCLEOTIDE SEQUENCE [LARGE SCALE GENOMIC DNA]</scope>
    <source>
        <strain evidence="1 2">NEAU-7082</strain>
    </source>
</reference>
<accession>A0A6L5G8Y9</accession>
<proteinExistence type="predicted"/>
<organism evidence="1 2">
    <name type="scientific">Glycomyces albidus</name>
    <dbReference type="NCBI Taxonomy" id="2656774"/>
    <lineage>
        <taxon>Bacteria</taxon>
        <taxon>Bacillati</taxon>
        <taxon>Actinomycetota</taxon>
        <taxon>Actinomycetes</taxon>
        <taxon>Glycomycetales</taxon>
        <taxon>Glycomycetaceae</taxon>
        <taxon>Glycomyces</taxon>
    </lineage>
</organism>
<name>A0A6L5G8Y9_9ACTN</name>
<gene>
    <name evidence="1" type="ORF">GFD30_11285</name>
</gene>
<dbReference type="EMBL" id="WIAO01000011">
    <property type="protein sequence ID" value="MQM26149.1"/>
    <property type="molecule type" value="Genomic_DNA"/>
</dbReference>
<dbReference type="RefSeq" id="WP_153025316.1">
    <property type="nucleotide sequence ID" value="NZ_WIAO01000011.1"/>
</dbReference>
<evidence type="ECO:0000313" key="2">
    <source>
        <dbReference type="Proteomes" id="UP000477750"/>
    </source>
</evidence>
<sequence length="266" mass="28488">MTDSPPAASAYMSGCGNVIIEAADTAPVVKLRAAAVRLPVRELADLVVYTAREAADARRTAAEDREAGLASAADALAELKNLRDGIRAEGLQAVIDRKKADFGAEDTAAGDDPRTMSRLALNPDAYPTANLDAAIELLERFQSTPSGRPTPLETDADTLVGVATSQDGQVTVESTAAYPIARLLLGLHAREIGPELLAEQITATAKRAVENRDEKQRAHIDAVGLPLTMDQIDDLPGQMGDYARKVSGQAAFLQQDYEQHIRRFKQ</sequence>
<dbReference type="AlphaFoldDB" id="A0A6L5G8Y9"/>
<protein>
    <submittedName>
        <fullName evidence="1">Uncharacterized protein</fullName>
    </submittedName>
</protein>
<keyword evidence="2" id="KW-1185">Reference proteome</keyword>
<comment type="caution">
    <text evidence="1">The sequence shown here is derived from an EMBL/GenBank/DDBJ whole genome shotgun (WGS) entry which is preliminary data.</text>
</comment>
<evidence type="ECO:0000313" key="1">
    <source>
        <dbReference type="EMBL" id="MQM26149.1"/>
    </source>
</evidence>
<dbReference type="Proteomes" id="UP000477750">
    <property type="component" value="Unassembled WGS sequence"/>
</dbReference>